<dbReference type="InterPro" id="IPR009057">
    <property type="entry name" value="Homeodomain-like_sf"/>
</dbReference>
<accession>A0ABV4XPX1</accession>
<reference evidence="1 2" key="1">
    <citation type="submission" date="2024-09" db="EMBL/GenBank/DDBJ databases">
        <title>Floridaenema gen nov. (Aerosakkonemataceae, Aerosakkonematales ord. nov., Cyanobacteria) from benthic tropical and subtropical fresh waters, with the description of four new species.</title>
        <authorList>
            <person name="Moretto J.A."/>
            <person name="Berthold D.E."/>
            <person name="Lefler F.W."/>
            <person name="Huang I.-S."/>
            <person name="Laughinghouse H. IV."/>
        </authorList>
    </citation>
    <scope>NUCLEOTIDE SEQUENCE [LARGE SCALE GENOMIC DNA]</scope>
    <source>
        <strain evidence="1 2">BLCC-F50</strain>
    </source>
</reference>
<evidence type="ECO:0000313" key="1">
    <source>
        <dbReference type="EMBL" id="MFB2893753.1"/>
    </source>
</evidence>
<sequence length="106" mass="12132">MSAAIITTKQYIEERENCYFIVGKRVSLDSIVYAFLAGQSPESIVQSFPVLTLEEVYGAITFYLANRTNIDNYLAEGEKLFETLREQSRESNSLLYQKLYAQENQG</sequence>
<dbReference type="Gene3D" id="1.10.10.10">
    <property type="entry name" value="Winged helix-like DNA-binding domain superfamily/Winged helix DNA-binding domain"/>
    <property type="match status" value="1"/>
</dbReference>
<dbReference type="Pfam" id="PF04255">
    <property type="entry name" value="DUF433"/>
    <property type="match status" value="1"/>
</dbReference>
<dbReference type="SUPFAM" id="SSF46689">
    <property type="entry name" value="Homeodomain-like"/>
    <property type="match status" value="1"/>
</dbReference>
<evidence type="ECO:0000313" key="2">
    <source>
        <dbReference type="Proteomes" id="UP001576784"/>
    </source>
</evidence>
<dbReference type="InterPro" id="IPR036388">
    <property type="entry name" value="WH-like_DNA-bd_sf"/>
</dbReference>
<name>A0ABV4XPX1_9CYAN</name>
<organism evidence="1 2">
    <name type="scientific">Floridaenema flaviceps BLCC-F50</name>
    <dbReference type="NCBI Taxonomy" id="3153642"/>
    <lineage>
        <taxon>Bacteria</taxon>
        <taxon>Bacillati</taxon>
        <taxon>Cyanobacteriota</taxon>
        <taxon>Cyanophyceae</taxon>
        <taxon>Oscillatoriophycideae</taxon>
        <taxon>Aerosakkonematales</taxon>
        <taxon>Aerosakkonemataceae</taxon>
        <taxon>Floridanema</taxon>
        <taxon>Floridanema flaviceps</taxon>
    </lineage>
</organism>
<dbReference type="RefSeq" id="WP_413263409.1">
    <property type="nucleotide sequence ID" value="NZ_JBHFNR010000083.1"/>
</dbReference>
<comment type="caution">
    <text evidence="1">The sequence shown here is derived from an EMBL/GenBank/DDBJ whole genome shotgun (WGS) entry which is preliminary data.</text>
</comment>
<dbReference type="Proteomes" id="UP001576784">
    <property type="component" value="Unassembled WGS sequence"/>
</dbReference>
<proteinExistence type="predicted"/>
<dbReference type="InterPro" id="IPR007367">
    <property type="entry name" value="DUF433"/>
</dbReference>
<protein>
    <submittedName>
        <fullName evidence="1">DUF433 domain-containing protein</fullName>
    </submittedName>
</protein>
<keyword evidence="2" id="KW-1185">Reference proteome</keyword>
<gene>
    <name evidence="1" type="ORF">ACE1CI_12645</name>
</gene>
<dbReference type="EMBL" id="JBHFNR010000083">
    <property type="protein sequence ID" value="MFB2893753.1"/>
    <property type="molecule type" value="Genomic_DNA"/>
</dbReference>